<protein>
    <submittedName>
        <fullName evidence="2">Uncharacterized protein</fullName>
    </submittedName>
</protein>
<dbReference type="EMBL" id="FNST01000002">
    <property type="protein sequence ID" value="SED34373.1"/>
    <property type="molecule type" value="Genomic_DNA"/>
</dbReference>
<feature type="region of interest" description="Disordered" evidence="1">
    <location>
        <begin position="1"/>
        <end position="21"/>
    </location>
</feature>
<accession>A0A1H4ZWB3</accession>
<proteinExistence type="predicted"/>
<sequence length="64" mass="6953">MRSTRGQDDGRAVRGEHAAPGPCRGVRRVRWLVPGSAPDHTKALCPVMALPTMSVFISRVPSKE</sequence>
<keyword evidence="3" id="KW-1185">Reference proteome</keyword>
<evidence type="ECO:0000256" key="1">
    <source>
        <dbReference type="SAM" id="MobiDB-lite"/>
    </source>
</evidence>
<organism evidence="2 3">
    <name type="scientific">Streptomyces melanosporofaciens</name>
    <dbReference type="NCBI Taxonomy" id="67327"/>
    <lineage>
        <taxon>Bacteria</taxon>
        <taxon>Bacillati</taxon>
        <taxon>Actinomycetota</taxon>
        <taxon>Actinomycetes</taxon>
        <taxon>Kitasatosporales</taxon>
        <taxon>Streptomycetaceae</taxon>
        <taxon>Streptomyces</taxon>
        <taxon>Streptomyces violaceusniger group</taxon>
    </lineage>
</organism>
<evidence type="ECO:0000313" key="2">
    <source>
        <dbReference type="EMBL" id="SED34373.1"/>
    </source>
</evidence>
<gene>
    <name evidence="2" type="ORF">SAMN04490356_8061</name>
</gene>
<dbReference type="AlphaFoldDB" id="A0A1H4ZWB3"/>
<dbReference type="Proteomes" id="UP000198609">
    <property type="component" value="Unassembled WGS sequence"/>
</dbReference>
<reference evidence="3" key="1">
    <citation type="submission" date="2016-10" db="EMBL/GenBank/DDBJ databases">
        <authorList>
            <person name="Varghese N."/>
            <person name="Submissions S."/>
        </authorList>
    </citation>
    <scope>NUCLEOTIDE SEQUENCE [LARGE SCALE GENOMIC DNA]</scope>
    <source>
        <strain evidence="3">DSM 40318</strain>
    </source>
</reference>
<name>A0A1H4ZWB3_STRMJ</name>
<evidence type="ECO:0000313" key="3">
    <source>
        <dbReference type="Proteomes" id="UP000198609"/>
    </source>
</evidence>
<feature type="compositionally biased region" description="Basic and acidic residues" evidence="1">
    <location>
        <begin position="1"/>
        <end position="17"/>
    </location>
</feature>